<dbReference type="Gene3D" id="3.40.50.980">
    <property type="match status" value="1"/>
</dbReference>
<dbReference type="GO" id="GO:0031177">
    <property type="term" value="F:phosphopantetheine binding"/>
    <property type="evidence" value="ECO:0007669"/>
    <property type="project" value="InterPro"/>
</dbReference>
<dbReference type="Gene3D" id="3.40.50.720">
    <property type="entry name" value="NAD(P)-binding Rossmann-like Domain"/>
    <property type="match status" value="2"/>
</dbReference>
<protein>
    <recommendedName>
        <fullName evidence="3">Polyketide synthase-like phosphopantetheine-binding domain-containing protein</fullName>
    </recommendedName>
</protein>
<reference evidence="4 5" key="1">
    <citation type="submission" date="2019-02" db="EMBL/GenBank/DDBJ databases">
        <title>Genome sequencing of the rare red list fungi Antrodiella citrinella (Flaviporus citrinellus).</title>
        <authorList>
            <person name="Buettner E."/>
            <person name="Kellner H."/>
        </authorList>
    </citation>
    <scope>NUCLEOTIDE SEQUENCE [LARGE SCALE GENOMIC DNA]</scope>
    <source>
        <strain evidence="4 5">DSM 108506</strain>
    </source>
</reference>
<dbReference type="OrthoDB" id="429813at2759"/>
<keyword evidence="5" id="KW-1185">Reference proteome</keyword>
<dbReference type="InterPro" id="IPR051414">
    <property type="entry name" value="Adenylate-forming_Reductase"/>
</dbReference>
<sequence>MEDLLNPDKYKTIPWPPLPPSQALNSKTFRLPPLDGTLNVPELYDWHLEHTPNHPIFVYADDEGKEKLMYWPEASRAVHRAGRLVRSRLRKDGPKRPVVATLCAADTITMFVTEVGIIRADCIVFPISTRNSAAAVAYLLTKIKVTHVLVGSEGPYQTLATAALKIMQDAGTPIPDTSVTFTFEEIMKEDEVFEPLPKLKYEWDDTCAIMHSSGSTAFPKPITWSHWRFLQISVYPFFGEQDFTGMRLGIQALPMYHGMGIMQTGCAASSGVTLAVFKPQIPAIIPTAETLIRSYENTKTDIGFTVPLFAEMWSRDAQNVQVLKKMKGILYGGGPLPKKVGDYLFEQGVSIFILYGLTEGGIINKVIPSKCEADWQYFQFAKSFRPHMVFDEGGAAELVIMPGPHLTPGVLNTTVDGIGAYATSDLLEPHPSKSGYWRVFGRSDDQIMHSNGEKTNPGPLEGILNQDPHIHTSVMFGRGRFNAGVLIDPKPDFKFDPSDTHKLAEFRNLIWPSIERMNDYAPQHSRLFKEMIIVTSPSKPFTYTAKLTLRRQAILNDYDPEIDALYATVAETTTASENITPPTSWNLDETMAFVRQIVASVLKRSIQDTDDVFEKGCDSLQATWLRNSILHALRESAKVNTRGISAAFVFENPTIARLAQFVSHVVNHQSSNGSAAVADSHAVVVSMLEMVDKYTKNFPKHTGKKPLPQKDVVLVTGTTGALGATLLAKLVESPEVEHIYALNRVSADGKSLVDRQQERMSEWGLDPEIVNSSKVTFIESDMSEDHLGVPEALYEEMHTRVTHVIHTAYRVNFALSLSSFDTNVRAARNFVDFALSSPYKYPVKLLFASTIGVAHFYPHPGAIPEGPIPPESAVTNGYAESKWVIERMLQVAQEYTPLHPVSVRIGQITGGAVGAWNKTEWFPALLKSSQYLGCLPTFDKDISWVPVDSMAQAVIEMRNSPEAMLHLVHPRPVTWSQVMEPISRALRLPIVPYSEWLNRLQNSGDKEGNSAASEVQLLQVNPALMLIDFLGHAVSSEADKQKEAMGIRTFEVSKAVKVAPALNEERLPRLANLLNPDNYKVLPFKALPNTQALTSKTFRPPPIDGSLMIPQLYDWHLKHTPNHPLFVYAEDDGTEKIIYWPTAVRAMHRGGRIVQSRLRADLPAKSIIAILCSTDTITTFLTQIGILRLGHSVFPISTRNSSAAVAHLLTKTDVAHLIVGPETPYQQLAADAFKIMRDAGAKTPETSTMLSFEDIMKEDDEPFVLLPEVDIHWDDTALVMHSSDYGGHDLTGFRLGMQPLPMYHAMGMLQSAWAVSSGVVLVTYKPQVPAVTPTPENFIQSIVATKCEAVVCVPIFLEIWARNPSDVKVLSNLKGVMFGGAPLAPKIGDYLAEQGVSLWSLYGLTECGVINHVFPSPSDFNLSDWQYFKVAGVTRAHFAYQADGVAELVVLPGPHATPNVMNTVVDGVGAYSTGDLLQQHPTKPEYWRVYARVDDQIMHNNGEKTNPGPLEAILNQEPHVHICLLFGRNRFNVGVLVDPKPEYKFDPKDTKKLAEFRQLIWPSVEKMNQFAPQHSHVFKEMILVATPSKPFTYTAKLTPRRHAILNEYEEEIEALYATAAETAQAGENIDLPVQWDPQETTVFVRKIVEGVMDRPMRDSDDLFQKGCDSLQATWIRNSILHALREGPKINTRGIPSGFVYDFPTITSLAQLVHGIVHDVEGKTKTAQSPEAIVKAMLQMTEKYTKDFPKHTGKQRLPAKDVVLVTGTTGGLGGALLAYLAQSPEVSHIYALNRPGKDVTNRQKERIREWGFDEELVRSDKIGFLEADMDERNLGLTDAIYEQIRTTVTHIIHNAYRVNFNLSLASFDSNVRAARNLVDLALSSPYASPASLLFTSSIGVTSLCEDRPVKEAPMPPESALSNGYAQSKWVIEHILEVAQEHTSLRTISVRVGQICGSERTGAWNVSEWFPSLLKSSAWLGALPMLNEQYCSWLSVDATARAIIDARNSPHPILNLVHPRPVSWSSLLTPASQILRLPLVPFADWLDRLRESSPGASHHDSADDTDEEAMKANNPGAQLIPFYSFAEKAGPGEEVMGLPTLEVKRMVQVAPSLGEDKLGTLSEADVERWIGYWKKVGFLKA</sequence>
<dbReference type="Pfam" id="PF23562">
    <property type="entry name" value="AMP-binding_C_3"/>
    <property type="match status" value="2"/>
</dbReference>
<dbReference type="Pfam" id="PF00550">
    <property type="entry name" value="PP-binding"/>
    <property type="match status" value="1"/>
</dbReference>
<keyword evidence="2" id="KW-0597">Phosphoprotein</keyword>
<dbReference type="InterPro" id="IPR013120">
    <property type="entry name" value="FAR_NAD-bd"/>
</dbReference>
<accession>A0A4S4MPX9</accession>
<evidence type="ECO:0000313" key="4">
    <source>
        <dbReference type="EMBL" id="THH28009.1"/>
    </source>
</evidence>
<organism evidence="4 5">
    <name type="scientific">Antrodiella citrinella</name>
    <dbReference type="NCBI Taxonomy" id="2447956"/>
    <lineage>
        <taxon>Eukaryota</taxon>
        <taxon>Fungi</taxon>
        <taxon>Dikarya</taxon>
        <taxon>Basidiomycota</taxon>
        <taxon>Agaricomycotina</taxon>
        <taxon>Agaricomycetes</taxon>
        <taxon>Polyporales</taxon>
        <taxon>Steccherinaceae</taxon>
        <taxon>Antrodiella</taxon>
    </lineage>
</organism>
<evidence type="ECO:0000256" key="2">
    <source>
        <dbReference type="ARBA" id="ARBA00022553"/>
    </source>
</evidence>
<proteinExistence type="predicted"/>
<feature type="domain" description="Polyketide synthase-like phosphopantetheine-binding" evidence="3">
    <location>
        <begin position="1641"/>
        <end position="1716"/>
    </location>
</feature>
<dbReference type="InterPro" id="IPR000873">
    <property type="entry name" value="AMP-dep_synth/lig_dom"/>
</dbReference>
<dbReference type="InterPro" id="IPR009081">
    <property type="entry name" value="PP-bd_ACP"/>
</dbReference>
<dbReference type="SUPFAM" id="SSF51735">
    <property type="entry name" value="NAD(P)-binding Rossmann-fold domains"/>
    <property type="match status" value="2"/>
</dbReference>
<dbReference type="PANTHER" id="PTHR43439">
    <property type="entry name" value="PHENYLACETATE-COENZYME A LIGASE"/>
    <property type="match status" value="1"/>
</dbReference>
<evidence type="ECO:0000259" key="3">
    <source>
        <dbReference type="SMART" id="SM00823"/>
    </source>
</evidence>
<dbReference type="InterPro" id="IPR036736">
    <property type="entry name" value="ACP-like_sf"/>
</dbReference>
<comment type="caution">
    <text evidence="4">The sequence shown here is derived from an EMBL/GenBank/DDBJ whole genome shotgun (WGS) entry which is preliminary data.</text>
</comment>
<dbReference type="EMBL" id="SGPM01000208">
    <property type="protein sequence ID" value="THH28009.1"/>
    <property type="molecule type" value="Genomic_DNA"/>
</dbReference>
<name>A0A4S4MPX9_9APHY</name>
<dbReference type="Pfam" id="PF00501">
    <property type="entry name" value="AMP-binding"/>
    <property type="match status" value="2"/>
</dbReference>
<dbReference type="InterPro" id="IPR036291">
    <property type="entry name" value="NAD(P)-bd_dom_sf"/>
</dbReference>
<dbReference type="Gene3D" id="3.40.50.12780">
    <property type="entry name" value="N-terminal domain of ligase-like"/>
    <property type="match status" value="2"/>
</dbReference>
<gene>
    <name evidence="4" type="ORF">EUX98_g6169</name>
</gene>
<evidence type="ECO:0000313" key="5">
    <source>
        <dbReference type="Proteomes" id="UP000308730"/>
    </source>
</evidence>
<dbReference type="InterPro" id="IPR020806">
    <property type="entry name" value="PKS_PP-bd"/>
</dbReference>
<dbReference type="Pfam" id="PF07993">
    <property type="entry name" value="NAD_binding_4"/>
    <property type="match status" value="2"/>
</dbReference>
<dbReference type="Proteomes" id="UP000308730">
    <property type="component" value="Unassembled WGS sequence"/>
</dbReference>
<dbReference type="SMART" id="SM00823">
    <property type="entry name" value="PKS_PP"/>
    <property type="match status" value="2"/>
</dbReference>
<dbReference type="SUPFAM" id="SSF56801">
    <property type="entry name" value="Acetyl-CoA synthetase-like"/>
    <property type="match status" value="2"/>
</dbReference>
<evidence type="ECO:0000256" key="1">
    <source>
        <dbReference type="ARBA" id="ARBA00022450"/>
    </source>
</evidence>
<dbReference type="PANTHER" id="PTHR43439:SF2">
    <property type="entry name" value="ENZYME, PUTATIVE (JCVI)-RELATED"/>
    <property type="match status" value="1"/>
</dbReference>
<keyword evidence="1" id="KW-0596">Phosphopantetheine</keyword>
<dbReference type="SUPFAM" id="SSF47336">
    <property type="entry name" value="ACP-like"/>
    <property type="match status" value="1"/>
</dbReference>
<dbReference type="Gene3D" id="1.10.1200.10">
    <property type="entry name" value="ACP-like"/>
    <property type="match status" value="1"/>
</dbReference>
<feature type="domain" description="Polyketide synthase-like phosphopantetheine-binding" evidence="3">
    <location>
        <begin position="591"/>
        <end position="666"/>
    </location>
</feature>
<dbReference type="InterPro" id="IPR042099">
    <property type="entry name" value="ANL_N_sf"/>
</dbReference>